<evidence type="ECO:0000256" key="1">
    <source>
        <dbReference type="SAM" id="Coils"/>
    </source>
</evidence>
<feature type="compositionally biased region" description="Polar residues" evidence="2">
    <location>
        <begin position="96"/>
        <end position="109"/>
    </location>
</feature>
<dbReference type="InterPro" id="IPR018648">
    <property type="entry name" value="DUF2076"/>
</dbReference>
<evidence type="ECO:0008006" key="5">
    <source>
        <dbReference type="Google" id="ProtNLM"/>
    </source>
</evidence>
<feature type="compositionally biased region" description="Gly residues" evidence="2">
    <location>
        <begin position="119"/>
        <end position="130"/>
    </location>
</feature>
<accession>A0A1M6ATP7</accession>
<feature type="region of interest" description="Disordered" evidence="2">
    <location>
        <begin position="96"/>
        <end position="130"/>
    </location>
</feature>
<dbReference type="OrthoDB" id="122910at2"/>
<dbReference type="Proteomes" id="UP000184608">
    <property type="component" value="Unassembled WGS sequence"/>
</dbReference>
<evidence type="ECO:0000256" key="2">
    <source>
        <dbReference type="SAM" id="MobiDB-lite"/>
    </source>
</evidence>
<evidence type="ECO:0000313" key="4">
    <source>
        <dbReference type="Proteomes" id="UP000184608"/>
    </source>
</evidence>
<evidence type="ECO:0000313" key="3">
    <source>
        <dbReference type="EMBL" id="SHI39688.1"/>
    </source>
</evidence>
<gene>
    <name evidence="3" type="ORF">VA7868_03661</name>
</gene>
<protein>
    <recommendedName>
        <fullName evidence="5">Periplasmic ligand-binding sensor protein</fullName>
    </recommendedName>
</protein>
<dbReference type="Pfam" id="PF09849">
    <property type="entry name" value="DUF2076"/>
    <property type="match status" value="1"/>
</dbReference>
<keyword evidence="4" id="KW-1185">Reference proteome</keyword>
<dbReference type="EMBL" id="FQXZ01000039">
    <property type="protein sequence ID" value="SHI39688.1"/>
    <property type="molecule type" value="Genomic_DNA"/>
</dbReference>
<keyword evidence="1" id="KW-0175">Coiled coil</keyword>
<proteinExistence type="predicted"/>
<feature type="coiled-coil region" evidence="1">
    <location>
        <begin position="52"/>
        <end position="79"/>
    </location>
</feature>
<dbReference type="RefSeq" id="WP_073605252.1">
    <property type="nucleotide sequence ID" value="NZ_FQXZ01000039.1"/>
</dbReference>
<name>A0A1M6ATP7_9VIBR</name>
<organism evidence="3 4">
    <name type="scientific">Vibrio aerogenes CECT 7868</name>
    <dbReference type="NCBI Taxonomy" id="1216006"/>
    <lineage>
        <taxon>Bacteria</taxon>
        <taxon>Pseudomonadati</taxon>
        <taxon>Pseudomonadota</taxon>
        <taxon>Gammaproteobacteria</taxon>
        <taxon>Vibrionales</taxon>
        <taxon>Vibrionaceae</taxon>
        <taxon>Vibrio</taxon>
    </lineage>
</organism>
<dbReference type="STRING" id="1216006.VA7868_03661"/>
<feature type="region of interest" description="Disordered" evidence="2">
    <location>
        <begin position="193"/>
        <end position="221"/>
    </location>
</feature>
<reference evidence="3 4" key="1">
    <citation type="submission" date="2016-11" db="EMBL/GenBank/DDBJ databases">
        <authorList>
            <person name="Jaros S."/>
            <person name="Januszkiewicz K."/>
            <person name="Wedrychowicz H."/>
        </authorList>
    </citation>
    <scope>NUCLEOTIDE SEQUENCE [LARGE SCALE GENOMIC DNA]</scope>
    <source>
        <strain evidence="3 4">CECT 7868</strain>
    </source>
</reference>
<feature type="compositionally biased region" description="Polar residues" evidence="2">
    <location>
        <begin position="193"/>
        <end position="213"/>
    </location>
</feature>
<sequence>MDQNTQQLIDNLFTRLQQAEKQGGSRDQEAQSLIDKHLIQQPSAPYYMAQTMVMQEATIKQLHARVEALETQLQQAQQHQSGGFLSGLFGGNRSQAQPSGFQNQKTGQPYGNAQQHAYGGQGYGGPAHGRQGYGGQAQYGQAGGFGRGNSFLGGALQTAAGVAGGVVLGNLMMDMFSHHHPQEVVNIINEEPSQSMNDGFTDQSDFGQNTSDQFADGGNNDFQDASFDNSDVNDADFASQGVDNGTFANDSGFADNSGFFDNSGFGDSGFDNSDFGGFDSGGFDDFGGGFDDFS</sequence>
<dbReference type="AlphaFoldDB" id="A0A1M6ATP7"/>